<dbReference type="SUPFAM" id="SSF47413">
    <property type="entry name" value="lambda repressor-like DNA-binding domains"/>
    <property type="match status" value="1"/>
</dbReference>
<evidence type="ECO:0000313" key="3">
    <source>
        <dbReference type="EMBL" id="KAA2366491.1"/>
    </source>
</evidence>
<dbReference type="InterPro" id="IPR010982">
    <property type="entry name" value="Lambda_DNA-bd_dom_sf"/>
</dbReference>
<dbReference type="RefSeq" id="WP_149887777.1">
    <property type="nucleotide sequence ID" value="NZ_JAHONZ010000009.1"/>
</dbReference>
<comment type="similarity">
    <text evidence="1">Belongs to the short-chain fatty acyl-CoA assimilation regulator (ScfR) family.</text>
</comment>
<dbReference type="Proteomes" id="UP000323567">
    <property type="component" value="Unassembled WGS sequence"/>
</dbReference>
<evidence type="ECO:0000313" key="4">
    <source>
        <dbReference type="Proteomes" id="UP000323567"/>
    </source>
</evidence>
<gene>
    <name evidence="3" type="ORF">F2Y13_13335</name>
</gene>
<dbReference type="Pfam" id="PF06114">
    <property type="entry name" value="Peptidase_M78"/>
    <property type="match status" value="1"/>
</dbReference>
<comment type="caution">
    <text evidence="3">The sequence shown here is derived from an EMBL/GenBank/DDBJ whole genome shotgun (WGS) entry which is preliminary data.</text>
</comment>
<dbReference type="EMBL" id="VVXK01000025">
    <property type="protein sequence ID" value="KAA2366491.1"/>
    <property type="molecule type" value="Genomic_DNA"/>
</dbReference>
<dbReference type="InterPro" id="IPR052345">
    <property type="entry name" value="Rad_response_metalloprotease"/>
</dbReference>
<dbReference type="PANTHER" id="PTHR43236">
    <property type="entry name" value="ANTITOXIN HIGA1"/>
    <property type="match status" value="1"/>
</dbReference>
<accession>A0A5B3FZ67</accession>
<dbReference type="Gene3D" id="1.10.260.40">
    <property type="entry name" value="lambda repressor-like DNA-binding domains"/>
    <property type="match status" value="1"/>
</dbReference>
<dbReference type="Pfam" id="PF13560">
    <property type="entry name" value="HTH_31"/>
    <property type="match status" value="1"/>
</dbReference>
<dbReference type="PANTHER" id="PTHR43236:SF1">
    <property type="entry name" value="BLL7220 PROTEIN"/>
    <property type="match status" value="1"/>
</dbReference>
<protein>
    <submittedName>
        <fullName evidence="3">ImmA/IrrE family metallo-endopeptidase</fullName>
    </submittedName>
</protein>
<organism evidence="3 4">
    <name type="scientific">Alistipes shahii</name>
    <dbReference type="NCBI Taxonomy" id="328814"/>
    <lineage>
        <taxon>Bacteria</taxon>
        <taxon>Pseudomonadati</taxon>
        <taxon>Bacteroidota</taxon>
        <taxon>Bacteroidia</taxon>
        <taxon>Bacteroidales</taxon>
        <taxon>Rikenellaceae</taxon>
        <taxon>Alistipes</taxon>
    </lineage>
</organism>
<dbReference type="InterPro" id="IPR010359">
    <property type="entry name" value="IrrE_HExxH"/>
</dbReference>
<name>A0A5B3FZ67_9BACT</name>
<dbReference type="InterPro" id="IPR001387">
    <property type="entry name" value="Cro/C1-type_HTH"/>
</dbReference>
<dbReference type="CDD" id="cd00093">
    <property type="entry name" value="HTH_XRE"/>
    <property type="match status" value="1"/>
</dbReference>
<feature type="domain" description="HTH cro/C1-type" evidence="2">
    <location>
        <begin position="12"/>
        <end position="66"/>
    </location>
</feature>
<dbReference type="AlphaFoldDB" id="A0A5B3FZ67"/>
<evidence type="ECO:0000256" key="1">
    <source>
        <dbReference type="ARBA" id="ARBA00007227"/>
    </source>
</evidence>
<dbReference type="SMART" id="SM00530">
    <property type="entry name" value="HTH_XRE"/>
    <property type="match status" value="1"/>
</dbReference>
<evidence type="ECO:0000259" key="2">
    <source>
        <dbReference type="PROSITE" id="PS50943"/>
    </source>
</evidence>
<sequence length="379" mass="44014">MAFDTNLLATKLKRCRNNLELTLNEVSASSGISISKLQDIETGKVEPYGDEILILADIYQEDFKYFISNDKLSASEQVEELYRVNGKTFSKADKHAIQTFINLCDNEQFVWDCLGIQINPFRTPHIDQHYIKKSDGIRVADMLRLHMGYTDLKAYQNLYQELRKIGIHIFRMELNNSGISGLFIRHPRAGKCILINADENIYRQNFTLAHEIGHALMDGIDFNVSLSTEDESSPFREYRADAFASNFLLPRNIIRKIPKSSINADFIKVQADRFRVNVIAFLIALKEARIISDYEFDKYKQIKIPKAEQRDYEFEDLTERITLSYQTAIKRGLTPTYIKYSHKAYYDGHISVERLAEMLLTDIYDLPNLLDQFKFKLKL</sequence>
<dbReference type="PROSITE" id="PS50943">
    <property type="entry name" value="HTH_CROC1"/>
    <property type="match status" value="1"/>
</dbReference>
<proteinExistence type="inferred from homology"/>
<dbReference type="Gene3D" id="1.10.10.2910">
    <property type="match status" value="1"/>
</dbReference>
<reference evidence="3 4" key="1">
    <citation type="journal article" date="2019" name="Nat. Med.">
        <title>A library of human gut bacterial isolates paired with longitudinal multiomics data enables mechanistic microbiome research.</title>
        <authorList>
            <person name="Poyet M."/>
            <person name="Groussin M."/>
            <person name="Gibbons S.M."/>
            <person name="Avila-Pacheco J."/>
            <person name="Jiang X."/>
            <person name="Kearney S.M."/>
            <person name="Perrotta A.R."/>
            <person name="Berdy B."/>
            <person name="Zhao S."/>
            <person name="Lieberman T.D."/>
            <person name="Swanson P.K."/>
            <person name="Smith M."/>
            <person name="Roesemann S."/>
            <person name="Alexander J.E."/>
            <person name="Rich S.A."/>
            <person name="Livny J."/>
            <person name="Vlamakis H."/>
            <person name="Clish C."/>
            <person name="Bullock K."/>
            <person name="Deik A."/>
            <person name="Scott J."/>
            <person name="Pierce K.A."/>
            <person name="Xavier R.J."/>
            <person name="Alm E.J."/>
        </authorList>
    </citation>
    <scope>NUCLEOTIDE SEQUENCE [LARGE SCALE GENOMIC DNA]</scope>
    <source>
        <strain evidence="3 4">BIOML-A2</strain>
    </source>
</reference>
<dbReference type="GO" id="GO:0003677">
    <property type="term" value="F:DNA binding"/>
    <property type="evidence" value="ECO:0007669"/>
    <property type="project" value="InterPro"/>
</dbReference>